<dbReference type="PROSITE" id="PS50088">
    <property type="entry name" value="ANK_REPEAT"/>
    <property type="match status" value="2"/>
</dbReference>
<feature type="repeat" description="ANK" evidence="1">
    <location>
        <begin position="342"/>
        <end position="371"/>
    </location>
</feature>
<evidence type="ECO:0000313" key="3">
    <source>
        <dbReference type="EMBL" id="KFR09463.1"/>
    </source>
</evidence>
<dbReference type="GO" id="GO:0005856">
    <property type="term" value="C:cytoskeleton"/>
    <property type="evidence" value="ECO:0007669"/>
    <property type="project" value="TreeGrafter"/>
</dbReference>
<dbReference type="EMBL" id="KK734535">
    <property type="protein sequence ID" value="KFR09463.1"/>
    <property type="molecule type" value="Genomic_DNA"/>
</dbReference>
<proteinExistence type="predicted"/>
<feature type="non-terminal residue" evidence="3">
    <location>
        <position position="1"/>
    </location>
</feature>
<name>A0A091W3W3_OPIHO</name>
<sequence length="371" mass="40301">IGQYVKKIQELLQEQWLCLEHGYPELASAIKQPASKLSSIQNQLVNSLNSLLSAYSTQGPADKENSNTHYQQLEISPTTSLKSIMKKKGYGFHAGGNGTKKNLQFVGVNGGYESTSSEDTSCEDSPSDGDVESETERRADDLEPAQAKAGGENEGASLETSSQERREDDDLQEPLAEAAPCAQREADRCKPSEDFLAGCQLLSQHLSEIRTTSDEHLRHVLSTVCQEWFRVSSRKSSSPEVVAAYLKALGATQPQLLAMVVNLADRNGNTALHYSVSHSNFPIAKLLLDTGRNSHSAQPWLLLGGGVELRCVGLSSAAVRRSRAVGGRRVRGAQPFPLRLQGGQTALMLGVSHERDDMVRALLSCRADVNL</sequence>
<organism evidence="3 4">
    <name type="scientific">Opisthocomus hoazin</name>
    <name type="common">Hoatzin</name>
    <name type="synonym">Phasianus hoazin</name>
    <dbReference type="NCBI Taxonomy" id="30419"/>
    <lineage>
        <taxon>Eukaryota</taxon>
        <taxon>Metazoa</taxon>
        <taxon>Chordata</taxon>
        <taxon>Craniata</taxon>
        <taxon>Vertebrata</taxon>
        <taxon>Euteleostomi</taxon>
        <taxon>Archelosauria</taxon>
        <taxon>Archosauria</taxon>
        <taxon>Dinosauria</taxon>
        <taxon>Saurischia</taxon>
        <taxon>Theropoda</taxon>
        <taxon>Coelurosauria</taxon>
        <taxon>Aves</taxon>
        <taxon>Neognathae</taxon>
        <taxon>Neoaves</taxon>
        <taxon>Opisthocomiformes</taxon>
        <taxon>Opisthocomidae</taxon>
        <taxon>Opisthocomus</taxon>
    </lineage>
</organism>
<feature type="region of interest" description="Disordered" evidence="2">
    <location>
        <begin position="109"/>
        <end position="172"/>
    </location>
</feature>
<dbReference type="PANTHER" id="PTHR24168:SF24">
    <property type="entry name" value="KN MOTIF AND ANKYRIN REPEAT DOMAIN-CONTAINING PROTEIN 4"/>
    <property type="match status" value="1"/>
</dbReference>
<feature type="repeat" description="ANK" evidence="1">
    <location>
        <begin position="267"/>
        <end position="299"/>
    </location>
</feature>
<reference evidence="3 4" key="1">
    <citation type="submission" date="2014-04" db="EMBL/GenBank/DDBJ databases">
        <title>Genome evolution of avian class.</title>
        <authorList>
            <person name="Zhang G."/>
            <person name="Li C."/>
        </authorList>
    </citation>
    <scope>NUCLEOTIDE SEQUENCE [LARGE SCALE GENOMIC DNA]</scope>
    <source>
        <strain evidence="3">BGI_N306</strain>
    </source>
</reference>
<dbReference type="AlphaFoldDB" id="A0A091W3W3"/>
<dbReference type="Gene3D" id="1.25.40.20">
    <property type="entry name" value="Ankyrin repeat-containing domain"/>
    <property type="match status" value="1"/>
</dbReference>
<dbReference type="Pfam" id="PF13637">
    <property type="entry name" value="Ank_4"/>
    <property type="match status" value="1"/>
</dbReference>
<dbReference type="GO" id="GO:0030837">
    <property type="term" value="P:negative regulation of actin filament polymerization"/>
    <property type="evidence" value="ECO:0007669"/>
    <property type="project" value="InterPro"/>
</dbReference>
<keyword evidence="4" id="KW-1185">Reference proteome</keyword>
<dbReference type="InterPro" id="IPR002110">
    <property type="entry name" value="Ankyrin_rpt"/>
</dbReference>
<dbReference type="PhylomeDB" id="A0A091W3W3"/>
<feature type="non-terminal residue" evidence="3">
    <location>
        <position position="371"/>
    </location>
</feature>
<protein>
    <submittedName>
        <fullName evidence="3">KN motif and ankyrin repeat domain-containing protein 4</fullName>
    </submittedName>
</protein>
<dbReference type="Pfam" id="PF00023">
    <property type="entry name" value="Ank"/>
    <property type="match status" value="1"/>
</dbReference>
<keyword evidence="1" id="KW-0040">ANK repeat</keyword>
<dbReference type="Proteomes" id="UP000053605">
    <property type="component" value="Unassembled WGS sequence"/>
</dbReference>
<accession>A0A091W3W3</accession>
<evidence type="ECO:0000256" key="1">
    <source>
        <dbReference type="PROSITE-ProRule" id="PRU00023"/>
    </source>
</evidence>
<gene>
    <name evidence="3" type="ORF">N306_02445</name>
</gene>
<feature type="compositionally biased region" description="Acidic residues" evidence="2">
    <location>
        <begin position="120"/>
        <end position="133"/>
    </location>
</feature>
<dbReference type="PANTHER" id="PTHR24168">
    <property type="entry name" value="KN MOTIF AND ANKYRIN REPEAT DOMAIN-CONTAINING"/>
    <property type="match status" value="1"/>
</dbReference>
<evidence type="ECO:0000256" key="2">
    <source>
        <dbReference type="SAM" id="MobiDB-lite"/>
    </source>
</evidence>
<dbReference type="STRING" id="30419.A0A091W3W3"/>
<dbReference type="InterPro" id="IPR047184">
    <property type="entry name" value="KANK1-4"/>
</dbReference>
<dbReference type="GO" id="GO:0005737">
    <property type="term" value="C:cytoplasm"/>
    <property type="evidence" value="ECO:0007669"/>
    <property type="project" value="TreeGrafter"/>
</dbReference>
<dbReference type="SMART" id="SM00248">
    <property type="entry name" value="ANK"/>
    <property type="match status" value="2"/>
</dbReference>
<evidence type="ECO:0000313" key="4">
    <source>
        <dbReference type="Proteomes" id="UP000053605"/>
    </source>
</evidence>
<dbReference type="PROSITE" id="PS50297">
    <property type="entry name" value="ANK_REP_REGION"/>
    <property type="match status" value="2"/>
</dbReference>
<dbReference type="SUPFAM" id="SSF48403">
    <property type="entry name" value="Ankyrin repeat"/>
    <property type="match status" value="1"/>
</dbReference>
<dbReference type="InterPro" id="IPR036770">
    <property type="entry name" value="Ankyrin_rpt-contain_sf"/>
</dbReference>